<dbReference type="EMBL" id="WUQX01000001">
    <property type="protein sequence ID" value="MXP75294.1"/>
    <property type="molecule type" value="Genomic_DNA"/>
</dbReference>
<evidence type="ECO:0000313" key="1">
    <source>
        <dbReference type="EMBL" id="MXP75294.1"/>
    </source>
</evidence>
<dbReference type="Proteomes" id="UP000460412">
    <property type="component" value="Unassembled WGS sequence"/>
</dbReference>
<dbReference type="NCBIfam" id="NF033832">
    <property type="entry name" value="sce7726_fam"/>
    <property type="match status" value="1"/>
</dbReference>
<dbReference type="RefSeq" id="WP_159750595.1">
    <property type="nucleotide sequence ID" value="NZ_CATIFW010000050.1"/>
</dbReference>
<accession>A0A7X3SID7</accession>
<protein>
    <submittedName>
        <fullName evidence="1">Sce7726 family protein</fullName>
    </submittedName>
</protein>
<evidence type="ECO:0000313" key="2">
    <source>
        <dbReference type="Proteomes" id="UP000460412"/>
    </source>
</evidence>
<keyword evidence="2" id="KW-1185">Reference proteome</keyword>
<name>A0A7X3SID7_9FIRM</name>
<organism evidence="1 2">
    <name type="scientific">Sporofaciens musculi</name>
    <dbReference type="NCBI Taxonomy" id="2681861"/>
    <lineage>
        <taxon>Bacteria</taxon>
        <taxon>Bacillati</taxon>
        <taxon>Bacillota</taxon>
        <taxon>Clostridia</taxon>
        <taxon>Lachnospirales</taxon>
        <taxon>Lachnospiraceae</taxon>
        <taxon>Sporofaciens</taxon>
    </lineage>
</organism>
<comment type="caution">
    <text evidence="1">The sequence shown here is derived from an EMBL/GenBank/DDBJ whole genome shotgun (WGS) entry which is preliminary data.</text>
</comment>
<dbReference type="InterPro" id="IPR047729">
    <property type="entry name" value="Sce7726-like"/>
</dbReference>
<proteinExistence type="predicted"/>
<sequence length="198" mass="23088">MAKKLYDKDIREPLFDFLEEYYGKIRIIEEKQIGRSRADIMMVLPNGVAGIEIKSDADTYVRLKRQVRDYDRYFDCNYVVAGGSHGLHVSEHVPEWWGIITVEWVENGVDFYLLREAKANPKADLGQKLTLLWRPELANIQEINGLAKYKQKSKAFVMEKLLEKVPKAALNEQISQELFERDYTEIGNTIRKFKEGKL</sequence>
<gene>
    <name evidence="1" type="ORF">GN277_07825</name>
</gene>
<dbReference type="AlphaFoldDB" id="A0A7X3SID7"/>
<reference evidence="1 2" key="1">
    <citation type="submission" date="2019-12" db="EMBL/GenBank/DDBJ databases">
        <title>Sporaefaciens musculi gen. nov., sp. nov., a novel bacterium isolated from the caecum of an obese mouse.</title>
        <authorList>
            <person name="Rasmussen T.S."/>
            <person name="Streidl T."/>
            <person name="Hitch T.C.A."/>
            <person name="Wortmann E."/>
            <person name="Deptula P."/>
            <person name="Hansen M."/>
            <person name="Nielsen D.S."/>
            <person name="Clavel T."/>
            <person name="Vogensen F.K."/>
        </authorList>
    </citation>
    <scope>NUCLEOTIDE SEQUENCE [LARGE SCALE GENOMIC DNA]</scope>
    <source>
        <strain evidence="1 2">WCA-9-b2</strain>
    </source>
</reference>